<feature type="repeat" description="TPR" evidence="3">
    <location>
        <begin position="209"/>
        <end position="242"/>
    </location>
</feature>
<accession>A0A817A4T8</accession>
<dbReference type="InterPro" id="IPR019734">
    <property type="entry name" value="TPR_rpt"/>
</dbReference>
<dbReference type="PROSITE" id="PS51996">
    <property type="entry name" value="TR_MART"/>
    <property type="match status" value="1"/>
</dbReference>
<feature type="repeat" description="TPR" evidence="3">
    <location>
        <begin position="251"/>
        <end position="284"/>
    </location>
</feature>
<name>A0A817A4T8_9BILA</name>
<dbReference type="Proteomes" id="UP000663887">
    <property type="component" value="Unassembled WGS sequence"/>
</dbReference>
<sequence length="432" mass="49749">MEGMIKMGFFIRHLHHQLEQLHIEQSDAFKEKFTVYRGQGLSQEDFQNLGDTKGGLLSFNNFLSTSKERKVAMEFVQRTINISEDIVGVIFIMTIDQSKISTSITPFPMIDDYTAIRGEQEILFTMHTILRVAEIKQAAENNRVWEVQLAITGDNDPQLSVLTRRMKEETPGQGWHRMSQYMLRVGRLDQAEELYNELLKNASSDSYTVYIYHEFGRLKSNQGKYQEAVTFYEKSLALNKKTLPENDFSLASTYGNVGGLYDDMGDYSKELEFYKKSHKILEISLPQNHPTLAVSYHNIGLVYNNIGDYTKAFEFYEKSLKILEISLPQNHPELATSYCSIGLVYDNIGEYSKALELYEKDLKIMKISLPSNHPDFAASYNNIGVLYEHMGEYSKALSYLEKALTILRKSLPFTHPKFKMTINSIDRVKEKL</sequence>
<dbReference type="Gene3D" id="3.90.176.10">
    <property type="entry name" value="Toxin ADP-ribosyltransferase, Chain A, domain 1"/>
    <property type="match status" value="1"/>
</dbReference>
<evidence type="ECO:0000256" key="3">
    <source>
        <dbReference type="PROSITE-ProRule" id="PRU00339"/>
    </source>
</evidence>
<evidence type="ECO:0008006" key="6">
    <source>
        <dbReference type="Google" id="ProtNLM"/>
    </source>
</evidence>
<dbReference type="PANTHER" id="PTHR45641">
    <property type="entry name" value="TETRATRICOPEPTIDE REPEAT PROTEIN (AFU_ORTHOLOGUE AFUA_6G03870)"/>
    <property type="match status" value="1"/>
</dbReference>
<feature type="repeat" description="TPR" evidence="3">
    <location>
        <begin position="335"/>
        <end position="368"/>
    </location>
</feature>
<feature type="repeat" description="TPR" evidence="3">
    <location>
        <begin position="293"/>
        <end position="326"/>
    </location>
</feature>
<dbReference type="Gene3D" id="1.25.40.10">
    <property type="entry name" value="Tetratricopeptide repeat domain"/>
    <property type="match status" value="2"/>
</dbReference>
<protein>
    <recommendedName>
        <fullName evidence="6">Tetratricopeptide repeat protein</fullName>
    </recommendedName>
</protein>
<feature type="repeat" description="TPR" evidence="3">
    <location>
        <begin position="377"/>
        <end position="410"/>
    </location>
</feature>
<evidence type="ECO:0000256" key="2">
    <source>
        <dbReference type="ARBA" id="ARBA00022803"/>
    </source>
</evidence>
<proteinExistence type="predicted"/>
<keyword evidence="1" id="KW-0677">Repeat</keyword>
<dbReference type="PROSITE" id="PS50293">
    <property type="entry name" value="TPR_REGION"/>
    <property type="match status" value="2"/>
</dbReference>
<evidence type="ECO:0000256" key="1">
    <source>
        <dbReference type="ARBA" id="ARBA00022737"/>
    </source>
</evidence>
<dbReference type="EMBL" id="CAJNRG010017454">
    <property type="protein sequence ID" value="CAF2226600.1"/>
    <property type="molecule type" value="Genomic_DNA"/>
</dbReference>
<dbReference type="AlphaFoldDB" id="A0A817A4T8"/>
<dbReference type="InterPro" id="IPR011990">
    <property type="entry name" value="TPR-like_helical_dom_sf"/>
</dbReference>
<evidence type="ECO:0000313" key="4">
    <source>
        <dbReference type="EMBL" id="CAF2226600.1"/>
    </source>
</evidence>
<dbReference type="SUPFAM" id="SSF56399">
    <property type="entry name" value="ADP-ribosylation"/>
    <property type="match status" value="1"/>
</dbReference>
<evidence type="ECO:0000313" key="5">
    <source>
        <dbReference type="Proteomes" id="UP000663887"/>
    </source>
</evidence>
<dbReference type="PANTHER" id="PTHR45641:SF1">
    <property type="entry name" value="AAA+ ATPASE DOMAIN-CONTAINING PROTEIN"/>
    <property type="match status" value="1"/>
</dbReference>
<dbReference type="Pfam" id="PF13424">
    <property type="entry name" value="TPR_12"/>
    <property type="match status" value="2"/>
</dbReference>
<dbReference type="Pfam" id="PF13374">
    <property type="entry name" value="TPR_10"/>
    <property type="match status" value="1"/>
</dbReference>
<comment type="caution">
    <text evidence="4">The sequence shown here is derived from an EMBL/GenBank/DDBJ whole genome shotgun (WGS) entry which is preliminary data.</text>
</comment>
<dbReference type="SMART" id="SM00028">
    <property type="entry name" value="TPR"/>
    <property type="match status" value="6"/>
</dbReference>
<dbReference type="SUPFAM" id="SSF48452">
    <property type="entry name" value="TPR-like"/>
    <property type="match status" value="1"/>
</dbReference>
<dbReference type="PROSITE" id="PS50005">
    <property type="entry name" value="TPR"/>
    <property type="match status" value="5"/>
</dbReference>
<reference evidence="4" key="1">
    <citation type="submission" date="2021-02" db="EMBL/GenBank/DDBJ databases">
        <authorList>
            <person name="Nowell W R."/>
        </authorList>
    </citation>
    <scope>NUCLEOTIDE SEQUENCE</scope>
</reference>
<organism evidence="4 5">
    <name type="scientific">Rotaria magnacalcarata</name>
    <dbReference type="NCBI Taxonomy" id="392030"/>
    <lineage>
        <taxon>Eukaryota</taxon>
        <taxon>Metazoa</taxon>
        <taxon>Spiralia</taxon>
        <taxon>Gnathifera</taxon>
        <taxon>Rotifera</taxon>
        <taxon>Eurotatoria</taxon>
        <taxon>Bdelloidea</taxon>
        <taxon>Philodinida</taxon>
        <taxon>Philodinidae</taxon>
        <taxon>Rotaria</taxon>
    </lineage>
</organism>
<gene>
    <name evidence="4" type="ORF">XDN619_LOCUS34086</name>
</gene>
<keyword evidence="2 3" id="KW-0802">TPR repeat</keyword>